<dbReference type="Proteomes" id="UP000887566">
    <property type="component" value="Unplaced"/>
</dbReference>
<organism evidence="2 3">
    <name type="scientific">Plectus sambesii</name>
    <dbReference type="NCBI Taxonomy" id="2011161"/>
    <lineage>
        <taxon>Eukaryota</taxon>
        <taxon>Metazoa</taxon>
        <taxon>Ecdysozoa</taxon>
        <taxon>Nematoda</taxon>
        <taxon>Chromadorea</taxon>
        <taxon>Plectida</taxon>
        <taxon>Plectina</taxon>
        <taxon>Plectoidea</taxon>
        <taxon>Plectidae</taxon>
        <taxon>Plectus</taxon>
    </lineage>
</organism>
<feature type="compositionally biased region" description="Polar residues" evidence="1">
    <location>
        <begin position="82"/>
        <end position="99"/>
    </location>
</feature>
<protein>
    <submittedName>
        <fullName evidence="3">Uncharacterized protein</fullName>
    </submittedName>
</protein>
<name>A0A914X2U7_9BILA</name>
<feature type="compositionally biased region" description="Basic and acidic residues" evidence="1">
    <location>
        <begin position="22"/>
        <end position="41"/>
    </location>
</feature>
<keyword evidence="2" id="KW-1185">Reference proteome</keyword>
<dbReference type="WBParaSite" id="PSAMB.scaffold624size45368.g7807.t1">
    <property type="protein sequence ID" value="PSAMB.scaffold624size45368.g7807.t1"/>
    <property type="gene ID" value="PSAMB.scaffold624size45368.g7807"/>
</dbReference>
<feature type="region of interest" description="Disordered" evidence="1">
    <location>
        <begin position="53"/>
        <end position="72"/>
    </location>
</feature>
<feature type="region of interest" description="Disordered" evidence="1">
    <location>
        <begin position="1"/>
        <end position="41"/>
    </location>
</feature>
<evidence type="ECO:0000313" key="3">
    <source>
        <dbReference type="WBParaSite" id="PSAMB.scaffold624size45368.g7807.t1"/>
    </source>
</evidence>
<dbReference type="AlphaFoldDB" id="A0A914X2U7"/>
<proteinExistence type="predicted"/>
<accession>A0A914X2U7</accession>
<feature type="region of interest" description="Disordered" evidence="1">
    <location>
        <begin position="82"/>
        <end position="121"/>
    </location>
</feature>
<evidence type="ECO:0000313" key="2">
    <source>
        <dbReference type="Proteomes" id="UP000887566"/>
    </source>
</evidence>
<evidence type="ECO:0000256" key="1">
    <source>
        <dbReference type="SAM" id="MobiDB-lite"/>
    </source>
</evidence>
<reference evidence="3" key="1">
    <citation type="submission" date="2022-11" db="UniProtKB">
        <authorList>
            <consortium name="WormBaseParasite"/>
        </authorList>
    </citation>
    <scope>IDENTIFICATION</scope>
</reference>
<sequence>MDDDADWEFGCIFAAGDASGRSPREERRGADTRDDRPADRNEIYSGLLLCPSRLCTPPPPSPSNKPSRQMSPLYAANDSIRFQSTNLRSTNPTLRSLINRSKKEERETRNPSPPLAATTCSEDAHSNRDFFASKATNAEAGVIIRRGGGCCCLTPNTCGAHKWAAAM</sequence>